<evidence type="ECO:0000256" key="1">
    <source>
        <dbReference type="ARBA" id="ARBA00000085"/>
    </source>
</evidence>
<dbReference type="InterPro" id="IPR050351">
    <property type="entry name" value="BphY/WalK/GraS-like"/>
</dbReference>
<keyword evidence="9" id="KW-0547">Nucleotide-binding</keyword>
<evidence type="ECO:0000256" key="6">
    <source>
        <dbReference type="ARBA" id="ARBA00023012"/>
    </source>
</evidence>
<evidence type="ECO:0000256" key="5">
    <source>
        <dbReference type="ARBA" id="ARBA00022777"/>
    </source>
</evidence>
<dbReference type="InterPro" id="IPR003594">
    <property type="entry name" value="HATPase_dom"/>
</dbReference>
<dbReference type="InterPro" id="IPR004358">
    <property type="entry name" value="Sig_transdc_His_kin-like_C"/>
</dbReference>
<feature type="transmembrane region" description="Helical" evidence="7">
    <location>
        <begin position="34"/>
        <end position="54"/>
    </location>
</feature>
<dbReference type="RefSeq" id="WP_252815140.1">
    <property type="nucleotide sequence ID" value="NZ_JAMXQS010000001.1"/>
</dbReference>
<dbReference type="InterPro" id="IPR000014">
    <property type="entry name" value="PAS"/>
</dbReference>
<dbReference type="PROSITE" id="PS50109">
    <property type="entry name" value="HIS_KIN"/>
    <property type="match status" value="1"/>
</dbReference>
<dbReference type="PANTHER" id="PTHR45453:SF1">
    <property type="entry name" value="PHOSPHATE REGULON SENSOR PROTEIN PHOR"/>
    <property type="match status" value="1"/>
</dbReference>
<evidence type="ECO:0000256" key="4">
    <source>
        <dbReference type="ARBA" id="ARBA00022679"/>
    </source>
</evidence>
<evidence type="ECO:0000259" key="8">
    <source>
        <dbReference type="PROSITE" id="PS50109"/>
    </source>
</evidence>
<dbReference type="GO" id="GO:0005524">
    <property type="term" value="F:ATP binding"/>
    <property type="evidence" value="ECO:0007669"/>
    <property type="project" value="UniProtKB-KW"/>
</dbReference>
<dbReference type="PANTHER" id="PTHR45453">
    <property type="entry name" value="PHOSPHATE REGULON SENSOR PROTEIN PHOR"/>
    <property type="match status" value="1"/>
</dbReference>
<feature type="transmembrane region" description="Helical" evidence="7">
    <location>
        <begin position="7"/>
        <end position="28"/>
    </location>
</feature>
<dbReference type="InterPro" id="IPR036890">
    <property type="entry name" value="HATPase_C_sf"/>
</dbReference>
<dbReference type="Pfam" id="PF13188">
    <property type="entry name" value="PAS_8"/>
    <property type="match status" value="1"/>
</dbReference>
<evidence type="ECO:0000256" key="3">
    <source>
        <dbReference type="ARBA" id="ARBA00022553"/>
    </source>
</evidence>
<dbReference type="InterPro" id="IPR036097">
    <property type="entry name" value="HisK_dim/P_sf"/>
</dbReference>
<keyword evidence="7" id="KW-0812">Transmembrane</keyword>
<dbReference type="CDD" id="cd00082">
    <property type="entry name" value="HisKA"/>
    <property type="match status" value="1"/>
</dbReference>
<dbReference type="Pfam" id="PF00512">
    <property type="entry name" value="HisKA"/>
    <property type="match status" value="1"/>
</dbReference>
<keyword evidence="10" id="KW-1185">Reference proteome</keyword>
<comment type="caution">
    <text evidence="9">The sequence shown here is derived from an EMBL/GenBank/DDBJ whole genome shotgun (WGS) entry which is preliminary data.</text>
</comment>
<protein>
    <recommendedName>
        <fullName evidence="2">histidine kinase</fullName>
        <ecNumber evidence="2">2.7.13.3</ecNumber>
    </recommendedName>
</protein>
<reference evidence="9 10" key="1">
    <citation type="submission" date="2022-06" db="EMBL/GenBank/DDBJ databases">
        <title>Mesorhizobium sp. strain RP14 Genome sequencing and assembly.</title>
        <authorList>
            <person name="Kim I."/>
        </authorList>
    </citation>
    <scope>NUCLEOTIDE SEQUENCE [LARGE SCALE GENOMIC DNA]</scope>
    <source>
        <strain evidence="10">RP14(2022)</strain>
    </source>
</reference>
<gene>
    <name evidence="9" type="ORF">NGM99_00770</name>
</gene>
<keyword evidence="4" id="KW-0808">Transferase</keyword>
<evidence type="ECO:0000313" key="9">
    <source>
        <dbReference type="EMBL" id="MCO6048322.1"/>
    </source>
</evidence>
<keyword evidence="7" id="KW-0472">Membrane</keyword>
<comment type="catalytic activity">
    <reaction evidence="1">
        <text>ATP + protein L-histidine = ADP + protein N-phospho-L-histidine.</text>
        <dbReference type="EC" id="2.7.13.3"/>
    </reaction>
</comment>
<dbReference type="EC" id="2.7.13.3" evidence="2"/>
<keyword evidence="5" id="KW-0418">Kinase</keyword>
<keyword evidence="9" id="KW-0067">ATP-binding</keyword>
<accession>A0ABT1C0M7</accession>
<dbReference type="Gene3D" id="1.10.287.130">
    <property type="match status" value="1"/>
</dbReference>
<dbReference type="SMART" id="SM00388">
    <property type="entry name" value="HisKA"/>
    <property type="match status" value="1"/>
</dbReference>
<dbReference type="SMART" id="SM00387">
    <property type="entry name" value="HATPase_c"/>
    <property type="match status" value="1"/>
</dbReference>
<evidence type="ECO:0000256" key="7">
    <source>
        <dbReference type="SAM" id="Phobius"/>
    </source>
</evidence>
<dbReference type="SUPFAM" id="SSF55874">
    <property type="entry name" value="ATPase domain of HSP90 chaperone/DNA topoisomerase II/histidine kinase"/>
    <property type="match status" value="1"/>
</dbReference>
<dbReference type="Pfam" id="PF02518">
    <property type="entry name" value="HATPase_c"/>
    <property type="match status" value="1"/>
</dbReference>
<dbReference type="SUPFAM" id="SSF47384">
    <property type="entry name" value="Homodimeric domain of signal transducing histidine kinase"/>
    <property type="match status" value="1"/>
</dbReference>
<keyword evidence="6" id="KW-0902">Two-component regulatory system</keyword>
<dbReference type="InterPro" id="IPR003661">
    <property type="entry name" value="HisK_dim/P_dom"/>
</dbReference>
<proteinExistence type="predicted"/>
<name>A0ABT1C0M7_9HYPH</name>
<dbReference type="PRINTS" id="PR00344">
    <property type="entry name" value="BCTRLSENSOR"/>
</dbReference>
<evidence type="ECO:0000313" key="10">
    <source>
        <dbReference type="Proteomes" id="UP001205906"/>
    </source>
</evidence>
<keyword evidence="7" id="KW-1133">Transmembrane helix</keyword>
<evidence type="ECO:0000256" key="2">
    <source>
        <dbReference type="ARBA" id="ARBA00012438"/>
    </source>
</evidence>
<dbReference type="Gene3D" id="3.30.565.10">
    <property type="entry name" value="Histidine kinase-like ATPase, C-terminal domain"/>
    <property type="match status" value="1"/>
</dbReference>
<organism evidence="9 10">
    <name type="scientific">Mesorhizobium liriopis</name>
    <dbReference type="NCBI Taxonomy" id="2953882"/>
    <lineage>
        <taxon>Bacteria</taxon>
        <taxon>Pseudomonadati</taxon>
        <taxon>Pseudomonadota</taxon>
        <taxon>Alphaproteobacteria</taxon>
        <taxon>Hyphomicrobiales</taxon>
        <taxon>Phyllobacteriaceae</taxon>
        <taxon>Mesorhizobium</taxon>
    </lineage>
</organism>
<dbReference type="EMBL" id="JAMXQS010000001">
    <property type="protein sequence ID" value="MCO6048322.1"/>
    <property type="molecule type" value="Genomic_DNA"/>
</dbReference>
<keyword evidence="3" id="KW-0597">Phosphoprotein</keyword>
<feature type="domain" description="Histidine kinase" evidence="8">
    <location>
        <begin position="192"/>
        <end position="409"/>
    </location>
</feature>
<dbReference type="InterPro" id="IPR005467">
    <property type="entry name" value="His_kinase_dom"/>
</dbReference>
<sequence>MESDETITPATFVALASLSAGLGGGLILSGDGGAMLAAGLAFMLVAAVCFALSLRRTKAENSVASRPVDASLGVPAIEAQALISAMPDPMVVFDPAGFLLHANPAAELAFGALKPGLSLPLRFRAPEMQVMMGDLLSGSVSRAETQLSERVPVERSFHVWGTALGDGHFALVFHDLGEARRIDRMRSDFVANASHELRTPLAAIAGFVETLRGPARNDEKARDRFLTIIGEQTARMTRLIDDLLSLSRLESRPTLDLGQKVDLTAVVREVAETLGPVAAESGVRLELDVDQVEVGGSRDELVQVVQNLIENACKYGASGGRVLVSLKQADQMEAELSVRDWGAGIASEHLPRVTERFYRADVQSSRAKKGTGLGLSIVKHIATRHHARLTIASEPGKGSLFALRFPSKFV</sequence>
<dbReference type="Proteomes" id="UP001205906">
    <property type="component" value="Unassembled WGS sequence"/>
</dbReference>